<keyword evidence="5 8" id="KW-0378">Hydrolase</keyword>
<dbReference type="InterPro" id="IPR049132">
    <property type="entry name" value="FAN1-like_euk"/>
</dbReference>
<dbReference type="EMBL" id="JACGCI010000008">
    <property type="protein sequence ID" value="KAF6762213.1"/>
    <property type="molecule type" value="Genomic_DNA"/>
</dbReference>
<evidence type="ECO:0000313" key="12">
    <source>
        <dbReference type="Proteomes" id="UP000521943"/>
    </source>
</evidence>
<dbReference type="InterPro" id="IPR014883">
    <property type="entry name" value="VRR_NUC"/>
</dbReference>
<dbReference type="PANTHER" id="PTHR15749">
    <property type="entry name" value="FANCONI-ASSOCIATED NUCLEASE 1"/>
    <property type="match status" value="1"/>
</dbReference>
<keyword evidence="3 8" id="KW-0540">Nuclease</keyword>
<protein>
    <recommendedName>
        <fullName evidence="8">Fanconi-associated nuclease</fullName>
        <ecNumber evidence="8">3.1.4.1</ecNumber>
    </recommendedName>
</protein>
<dbReference type="InterPro" id="IPR033315">
    <property type="entry name" value="Fan1-like"/>
</dbReference>
<feature type="domain" description="VRR-NUC" evidence="10">
    <location>
        <begin position="818"/>
        <end position="933"/>
    </location>
</feature>
<gene>
    <name evidence="11" type="ORF">DFP72DRAFT_598914</name>
</gene>
<keyword evidence="8" id="KW-0234">DNA repair</keyword>
<dbReference type="GO" id="GO:0004528">
    <property type="term" value="F:phosphodiesterase I activity"/>
    <property type="evidence" value="ECO:0007669"/>
    <property type="project" value="UniProtKB-EC"/>
</dbReference>
<name>A0A8H6MAQ1_9AGAR</name>
<keyword evidence="6 8" id="KW-0460">Magnesium</keyword>
<keyword evidence="8" id="KW-0539">Nucleus</keyword>
<dbReference type="Pfam" id="PF08774">
    <property type="entry name" value="VRR_NUC"/>
    <property type="match status" value="1"/>
</dbReference>
<dbReference type="Proteomes" id="UP000521943">
    <property type="component" value="Unassembled WGS sequence"/>
</dbReference>
<evidence type="ECO:0000256" key="7">
    <source>
        <dbReference type="ARBA" id="ARBA00023211"/>
    </source>
</evidence>
<sequence>MADSARLKRFIQLKIFDDKRSHDANSIENDLEHVEDVDLSRPIGNDGERRVSIYVKVFEDMIQSVFDGEEHLLTDEEWVPFSAIPKLSYNARYCLARLLLLKPNHWYSLSSFEKWKKEVGEGGIIPAMEELCQPIKSLETPESTPVTVKKEEGDNAGIIDLTCDSDDEDVKPNIKSLEAGPVAGPSKLPDEKVEEDPFQRILNANPDDLNLGYFCQDDSVMTLEELLNRLTVDQLKTLAKQNKCSPGFKPKKCDYIACLLKNGTTQRTLGFSPKPNTKGKGKGKAPDPYGQTQLPFGPKKPNKPVQQTLPFTVIGKVGNPTSQEIRLRKQVLNVLGRCFRLNYDFFKLVRRVHLIAFRCTEHPMKLMLPALLTRFKKRAYPDYKCGRDRDIWPTRNHLLEYEKALALESAVDDMAEAEAVAYGKANPKDRLATPAAGTSASARTPMKTPLKTPRSSSRLGVPDPPKFNDVPKEDPDDDAEFIPEDDDDSPSAIQPTKDTLTVQKSRKVVECLKAWLLRTWKIHLELKHDKNRPPSLQRFESGYIYTRLLHRALHSLASIKDFSTELGVIEDLLGQRVWLRGKRGKLYERRAIIQSNYLWKFADGPSKTEAQMRALKGVKEALQDDDTHLVLRPGLLRRVRRLEKQLNIPPEDRTHCEGELRKADEVIIKAKRIHHRASSLKVDTAGNVIKDKENTPSVDTYFNTGVNQETPVPEQTEAEQKKPSLRRKGKSVWEGRSSKEELSVEDRALQYYQDHGFRGFHAETSILTTIWVLVNWDIIFADVRGAFETPYQSAPLDIVDDSFYQSRKELFDQRLDDIRDGKAAEFLVRHDSRYRLRNAWAIGVDWDLKLPDLVEIVQCLGGASLATISRLFCEDYVGRSSGVPDLIVWNNEKRICKFVEVKGPGDTPQENQKLWFDSLLGAGIQVEVCKVEDINDVKTEASTRKGRGGKTSALPSSKKRKQSAGRGKVPSSDDDGEMDYDKMDWGSDDELPQAARQRSAKRRRTTDPGPLVNHASPGPTPSKSASS</sequence>
<dbReference type="GO" id="GO:0070336">
    <property type="term" value="F:flap-structured DNA binding"/>
    <property type="evidence" value="ECO:0007669"/>
    <property type="project" value="TreeGrafter"/>
</dbReference>
<dbReference type="GO" id="GO:0005634">
    <property type="term" value="C:nucleus"/>
    <property type="evidence" value="ECO:0007669"/>
    <property type="project" value="UniProtKB-SubCell"/>
</dbReference>
<dbReference type="CDD" id="cd22326">
    <property type="entry name" value="FAN1-like"/>
    <property type="match status" value="1"/>
</dbReference>
<keyword evidence="8" id="KW-0227">DNA damage</keyword>
<reference evidence="11 12" key="1">
    <citation type="submission" date="2020-07" db="EMBL/GenBank/DDBJ databases">
        <title>Comparative genomics of pyrophilous fungi reveals a link between fire events and developmental genes.</title>
        <authorList>
            <consortium name="DOE Joint Genome Institute"/>
            <person name="Steindorff A.S."/>
            <person name="Carver A."/>
            <person name="Calhoun S."/>
            <person name="Stillman K."/>
            <person name="Liu H."/>
            <person name="Lipzen A."/>
            <person name="Pangilinan J."/>
            <person name="Labutti K."/>
            <person name="Bruns T.D."/>
            <person name="Grigoriev I.V."/>
        </authorList>
    </citation>
    <scope>NUCLEOTIDE SEQUENCE [LARGE SCALE GENOMIC DNA]</scope>
    <source>
        <strain evidence="11 12">CBS 144469</strain>
    </source>
</reference>
<keyword evidence="12" id="KW-1185">Reference proteome</keyword>
<comment type="cofactor">
    <cofactor evidence="8">
        <name>Mg(2+)</name>
        <dbReference type="ChEBI" id="CHEBI:18420"/>
    </cofactor>
    <cofactor evidence="8">
        <name>Mn(2+)</name>
        <dbReference type="ChEBI" id="CHEBI:29035"/>
    </cofactor>
</comment>
<keyword evidence="7 8" id="KW-0464">Manganese</keyword>
<dbReference type="InterPro" id="IPR011856">
    <property type="entry name" value="tRNA_endonuc-like_dom_sf"/>
</dbReference>
<dbReference type="AlphaFoldDB" id="A0A8H6MAQ1"/>
<dbReference type="SMART" id="SM00990">
    <property type="entry name" value="VRR_NUC"/>
    <property type="match status" value="1"/>
</dbReference>
<proteinExistence type="inferred from homology"/>
<organism evidence="11 12">
    <name type="scientific">Ephemerocybe angulata</name>
    <dbReference type="NCBI Taxonomy" id="980116"/>
    <lineage>
        <taxon>Eukaryota</taxon>
        <taxon>Fungi</taxon>
        <taxon>Dikarya</taxon>
        <taxon>Basidiomycota</taxon>
        <taxon>Agaricomycotina</taxon>
        <taxon>Agaricomycetes</taxon>
        <taxon>Agaricomycetidae</taxon>
        <taxon>Agaricales</taxon>
        <taxon>Agaricineae</taxon>
        <taxon>Psathyrellaceae</taxon>
        <taxon>Ephemerocybe</taxon>
    </lineage>
</organism>
<evidence type="ECO:0000256" key="9">
    <source>
        <dbReference type="SAM" id="MobiDB-lite"/>
    </source>
</evidence>
<dbReference type="PANTHER" id="PTHR15749:SF4">
    <property type="entry name" value="FANCONI-ASSOCIATED NUCLEASE 1"/>
    <property type="match status" value="1"/>
</dbReference>
<evidence type="ECO:0000256" key="8">
    <source>
        <dbReference type="RuleBase" id="RU365033"/>
    </source>
</evidence>
<evidence type="ECO:0000256" key="3">
    <source>
        <dbReference type="ARBA" id="ARBA00022722"/>
    </source>
</evidence>
<comment type="caution">
    <text evidence="11">The sequence shown here is derived from an EMBL/GenBank/DDBJ whole genome shotgun (WGS) entry which is preliminary data.</text>
</comment>
<accession>A0A8H6MAQ1</accession>
<dbReference type="OrthoDB" id="76364at2759"/>
<evidence type="ECO:0000256" key="1">
    <source>
        <dbReference type="ARBA" id="ARBA00000983"/>
    </source>
</evidence>
<feature type="compositionally biased region" description="Polar residues" evidence="9">
    <location>
        <begin position="695"/>
        <end position="710"/>
    </location>
</feature>
<dbReference type="GO" id="GO:0017108">
    <property type="term" value="F:5'-flap endonuclease activity"/>
    <property type="evidence" value="ECO:0007669"/>
    <property type="project" value="TreeGrafter"/>
</dbReference>
<dbReference type="Gene3D" id="3.40.1350.10">
    <property type="match status" value="1"/>
</dbReference>
<dbReference type="GO" id="GO:0036297">
    <property type="term" value="P:interstrand cross-link repair"/>
    <property type="evidence" value="ECO:0007669"/>
    <property type="project" value="InterPro"/>
</dbReference>
<comment type="catalytic activity">
    <reaction evidence="1 8">
        <text>Hydrolytically removes 5'-nucleotides successively from the 3'-hydroxy termini of 3'-hydroxy-terminated oligonucleotides.</text>
        <dbReference type="EC" id="3.1.4.1"/>
    </reaction>
</comment>
<evidence type="ECO:0000256" key="5">
    <source>
        <dbReference type="ARBA" id="ARBA00022801"/>
    </source>
</evidence>
<comment type="function">
    <text evidence="8">Nuclease required for the repair of DNA interstrand cross-links (ICL). Acts as a 5'-3' exonuclease that anchors at a cut end of DNA and cleaves DNA successively at every third nucleotide, allowing to excise an ICL from one strand through flanking incisions.</text>
</comment>
<dbReference type="EC" id="3.1.4.1" evidence="8"/>
<evidence type="ECO:0000259" key="10">
    <source>
        <dbReference type="SMART" id="SM00990"/>
    </source>
</evidence>
<evidence type="ECO:0000256" key="2">
    <source>
        <dbReference type="ARBA" id="ARBA00005533"/>
    </source>
</evidence>
<evidence type="ECO:0000256" key="4">
    <source>
        <dbReference type="ARBA" id="ARBA00022723"/>
    </source>
</evidence>
<comment type="subcellular location">
    <subcellularLocation>
        <location evidence="8">Nucleus</location>
    </subcellularLocation>
</comment>
<feature type="compositionally biased region" description="Acidic residues" evidence="9">
    <location>
        <begin position="474"/>
        <end position="489"/>
    </location>
</feature>
<dbReference type="InterPro" id="IPR049126">
    <property type="entry name" value="FAN1-like_TPR"/>
</dbReference>
<evidence type="ECO:0000256" key="6">
    <source>
        <dbReference type="ARBA" id="ARBA00022842"/>
    </source>
</evidence>
<evidence type="ECO:0000313" key="11">
    <source>
        <dbReference type="EMBL" id="KAF6762213.1"/>
    </source>
</evidence>
<feature type="region of interest" description="Disordered" evidence="9">
    <location>
        <begin position="940"/>
        <end position="1027"/>
    </location>
</feature>
<keyword evidence="4 8" id="KW-0479">Metal-binding</keyword>
<feature type="region of interest" description="Disordered" evidence="9">
    <location>
        <begin position="429"/>
        <end position="497"/>
    </location>
</feature>
<dbReference type="GO" id="GO:0008409">
    <property type="term" value="F:5'-3' exonuclease activity"/>
    <property type="evidence" value="ECO:0007669"/>
    <property type="project" value="TreeGrafter"/>
</dbReference>
<comment type="similarity">
    <text evidence="2 8">Belongs to the FAN1 family.</text>
</comment>
<feature type="region of interest" description="Disordered" evidence="9">
    <location>
        <begin position="694"/>
        <end position="732"/>
    </location>
</feature>
<dbReference type="Pfam" id="PF21170">
    <property type="entry name" value="FAN1_TPR"/>
    <property type="match status" value="1"/>
</dbReference>
<dbReference type="GO" id="GO:0046872">
    <property type="term" value="F:metal ion binding"/>
    <property type="evidence" value="ECO:0007669"/>
    <property type="project" value="UniProtKB-KW"/>
</dbReference>